<feature type="compositionally biased region" description="Basic and acidic residues" evidence="1">
    <location>
        <begin position="513"/>
        <end position="535"/>
    </location>
</feature>
<evidence type="ECO:0000256" key="1">
    <source>
        <dbReference type="SAM" id="MobiDB-lite"/>
    </source>
</evidence>
<dbReference type="InterPro" id="IPR002048">
    <property type="entry name" value="EF_hand_dom"/>
</dbReference>
<evidence type="ECO:0000313" key="5">
    <source>
        <dbReference type="Proteomes" id="UP000518752"/>
    </source>
</evidence>
<evidence type="ECO:0000313" key="4">
    <source>
        <dbReference type="EMBL" id="KAF5393944.1"/>
    </source>
</evidence>
<proteinExistence type="predicted"/>
<gene>
    <name evidence="4" type="ORF">D9757_000311</name>
</gene>
<dbReference type="GO" id="GO:0005737">
    <property type="term" value="C:cytoplasm"/>
    <property type="evidence" value="ECO:0007669"/>
    <property type="project" value="TreeGrafter"/>
</dbReference>
<name>A0A8H5I2E9_9AGAR</name>
<feature type="region of interest" description="Disordered" evidence="1">
    <location>
        <begin position="111"/>
        <end position="164"/>
    </location>
</feature>
<dbReference type="GO" id="GO:0005886">
    <property type="term" value="C:plasma membrane"/>
    <property type="evidence" value="ECO:0007669"/>
    <property type="project" value="TreeGrafter"/>
</dbReference>
<dbReference type="SMART" id="SM00027">
    <property type="entry name" value="EH"/>
    <property type="match status" value="2"/>
</dbReference>
<dbReference type="GO" id="GO:0016197">
    <property type="term" value="P:endosomal transport"/>
    <property type="evidence" value="ECO:0007669"/>
    <property type="project" value="TreeGrafter"/>
</dbReference>
<evidence type="ECO:0000259" key="3">
    <source>
        <dbReference type="PROSITE" id="PS50222"/>
    </source>
</evidence>
<dbReference type="InterPro" id="IPR011992">
    <property type="entry name" value="EF-hand-dom_pair"/>
</dbReference>
<dbReference type="Gene3D" id="1.10.238.10">
    <property type="entry name" value="EF-hand"/>
    <property type="match status" value="2"/>
</dbReference>
<feature type="domain" description="EF-hand" evidence="3">
    <location>
        <begin position="51"/>
        <end position="86"/>
    </location>
</feature>
<sequence length="560" mass="62288">MMPLSFTPTEKESLFADRILSKANNGIKPELLVTAKLDAESAVDILLGTKLSPQTLSWIWSEVDVGRKGYLSRQEVCAALRIVGWVQSGKKPSTENLLEKVGPLAVISGFDIGPHEPSTSPPPPKPSLPSFPSRGATVEDLAQFKTPPQSPTSNSSISSPPAIPSISRASVTRADTEAWNISPLFVSQAHKLFDAADKSQQGSIHMNEVLPLFQKASLPADHLATIWSLLGVKQSGQVTKDNFVGAIFLVYRCLTGLELPESLPESFVTAFVTPPPPPAGDPFSNLPSSSSADEEDEIGGLYAQIQALQDALLTLGQENDDLRSSVQTLHRISRQQTHSHNRMSRNVDVGLTEIAQLQVELQEKDSALTRLRASLQVTEDLSRENTLFRLEIEDLRTQLEISRGEAAAQTLVAEELARESDRLKRQVDEFRETSTQVPSSTDQEVQNLINEDLSRENSRLRSQARELQGAITQLQMPVEEMESLKETTRRLTQANKHLHRRLREMESSASSQDELRRRVEDLNRENERLQRDLHQQRRRSTSNRQNSTDLPPPAYTDIAR</sequence>
<feature type="domain" description="EH" evidence="2">
    <location>
        <begin position="191"/>
        <end position="274"/>
    </location>
</feature>
<dbReference type="PROSITE" id="PS50222">
    <property type="entry name" value="EF_HAND_2"/>
    <property type="match status" value="1"/>
</dbReference>
<organism evidence="4 5">
    <name type="scientific">Collybiopsis confluens</name>
    <dbReference type="NCBI Taxonomy" id="2823264"/>
    <lineage>
        <taxon>Eukaryota</taxon>
        <taxon>Fungi</taxon>
        <taxon>Dikarya</taxon>
        <taxon>Basidiomycota</taxon>
        <taxon>Agaricomycotina</taxon>
        <taxon>Agaricomycetes</taxon>
        <taxon>Agaricomycetidae</taxon>
        <taxon>Agaricales</taxon>
        <taxon>Marasmiineae</taxon>
        <taxon>Omphalotaceae</taxon>
        <taxon>Collybiopsis</taxon>
    </lineage>
</organism>
<dbReference type="PANTHER" id="PTHR11216">
    <property type="entry name" value="EH DOMAIN"/>
    <property type="match status" value="1"/>
</dbReference>
<dbReference type="AlphaFoldDB" id="A0A8H5I2E9"/>
<feature type="region of interest" description="Disordered" evidence="1">
    <location>
        <begin position="501"/>
        <end position="560"/>
    </location>
</feature>
<dbReference type="Proteomes" id="UP000518752">
    <property type="component" value="Unassembled WGS sequence"/>
</dbReference>
<dbReference type="GO" id="GO:0006897">
    <property type="term" value="P:endocytosis"/>
    <property type="evidence" value="ECO:0007669"/>
    <property type="project" value="TreeGrafter"/>
</dbReference>
<keyword evidence="5" id="KW-1185">Reference proteome</keyword>
<feature type="compositionally biased region" description="Pro residues" evidence="1">
    <location>
        <begin position="119"/>
        <end position="129"/>
    </location>
</feature>
<dbReference type="PANTHER" id="PTHR11216:SF174">
    <property type="entry name" value="GH06923P"/>
    <property type="match status" value="1"/>
</dbReference>
<feature type="compositionally biased region" description="Low complexity" evidence="1">
    <location>
        <begin position="151"/>
        <end position="164"/>
    </location>
</feature>
<comment type="caution">
    <text evidence="4">The sequence shown here is derived from an EMBL/GenBank/DDBJ whole genome shotgun (WGS) entry which is preliminary data.</text>
</comment>
<dbReference type="SUPFAM" id="SSF47473">
    <property type="entry name" value="EF-hand"/>
    <property type="match status" value="2"/>
</dbReference>
<dbReference type="EMBL" id="JAACJN010000001">
    <property type="protein sequence ID" value="KAF5393944.1"/>
    <property type="molecule type" value="Genomic_DNA"/>
</dbReference>
<dbReference type="PROSITE" id="PS50031">
    <property type="entry name" value="EH"/>
    <property type="match status" value="1"/>
</dbReference>
<feature type="region of interest" description="Disordered" evidence="1">
    <location>
        <begin position="275"/>
        <end position="294"/>
    </location>
</feature>
<dbReference type="InterPro" id="IPR000261">
    <property type="entry name" value="EH_dom"/>
</dbReference>
<dbReference type="Pfam" id="PF12763">
    <property type="entry name" value="EH"/>
    <property type="match status" value="2"/>
</dbReference>
<evidence type="ECO:0000259" key="2">
    <source>
        <dbReference type="PROSITE" id="PS50031"/>
    </source>
</evidence>
<reference evidence="4 5" key="1">
    <citation type="journal article" date="2020" name="ISME J.">
        <title>Uncovering the hidden diversity of litter-decomposition mechanisms in mushroom-forming fungi.</title>
        <authorList>
            <person name="Floudas D."/>
            <person name="Bentzer J."/>
            <person name="Ahren D."/>
            <person name="Johansson T."/>
            <person name="Persson P."/>
            <person name="Tunlid A."/>
        </authorList>
    </citation>
    <scope>NUCLEOTIDE SEQUENCE [LARGE SCALE GENOMIC DNA]</scope>
    <source>
        <strain evidence="4 5">CBS 406.79</strain>
    </source>
</reference>
<dbReference type="OrthoDB" id="524326at2759"/>
<dbReference type="GO" id="GO:0005509">
    <property type="term" value="F:calcium ion binding"/>
    <property type="evidence" value="ECO:0007669"/>
    <property type="project" value="InterPro"/>
</dbReference>
<protein>
    <submittedName>
        <fullName evidence="4">Uncharacterized protein</fullName>
    </submittedName>
</protein>
<accession>A0A8H5I2E9</accession>